<dbReference type="PROSITE" id="PS50005">
    <property type="entry name" value="TPR"/>
    <property type="match status" value="4"/>
</dbReference>
<dbReference type="eggNOG" id="KOG2002">
    <property type="taxonomic scope" value="Eukaryota"/>
</dbReference>
<dbReference type="FunCoup" id="A9VA17">
    <property type="interactions" value="1275"/>
</dbReference>
<proteinExistence type="predicted"/>
<evidence type="ECO:0000256" key="4">
    <source>
        <dbReference type="SAM" id="MobiDB-lite"/>
    </source>
</evidence>
<keyword evidence="6" id="KW-1185">Reference proteome</keyword>
<evidence type="ECO:0000313" key="5">
    <source>
        <dbReference type="EMBL" id="EDQ85651.1"/>
    </source>
</evidence>
<dbReference type="InterPro" id="IPR019734">
    <property type="entry name" value="TPR_rpt"/>
</dbReference>
<dbReference type="InterPro" id="IPR031101">
    <property type="entry name" value="Ctr9"/>
</dbReference>
<dbReference type="RefSeq" id="XP_001749600.1">
    <property type="nucleotide sequence ID" value="XM_001749548.1"/>
</dbReference>
<dbReference type="Proteomes" id="UP000001357">
    <property type="component" value="Unassembled WGS sequence"/>
</dbReference>
<dbReference type="Pfam" id="PF13174">
    <property type="entry name" value="TPR_6"/>
    <property type="match status" value="1"/>
</dbReference>
<name>A9VA17_MONBE</name>
<dbReference type="GO" id="GO:0006368">
    <property type="term" value="P:transcription elongation by RNA polymerase II"/>
    <property type="evidence" value="ECO:0000318"/>
    <property type="project" value="GO_Central"/>
</dbReference>
<reference evidence="5 6" key="1">
    <citation type="journal article" date="2008" name="Nature">
        <title>The genome of the choanoflagellate Monosiga brevicollis and the origin of metazoans.</title>
        <authorList>
            <consortium name="JGI Sequencing"/>
            <person name="King N."/>
            <person name="Westbrook M.J."/>
            <person name="Young S.L."/>
            <person name="Kuo A."/>
            <person name="Abedin M."/>
            <person name="Chapman J."/>
            <person name="Fairclough S."/>
            <person name="Hellsten U."/>
            <person name="Isogai Y."/>
            <person name="Letunic I."/>
            <person name="Marr M."/>
            <person name="Pincus D."/>
            <person name="Putnam N."/>
            <person name="Rokas A."/>
            <person name="Wright K.J."/>
            <person name="Zuzow R."/>
            <person name="Dirks W."/>
            <person name="Good M."/>
            <person name="Goodstein D."/>
            <person name="Lemons D."/>
            <person name="Li W."/>
            <person name="Lyons J.B."/>
            <person name="Morris A."/>
            <person name="Nichols S."/>
            <person name="Richter D.J."/>
            <person name="Salamov A."/>
            <person name="Bork P."/>
            <person name="Lim W.A."/>
            <person name="Manning G."/>
            <person name="Miller W.T."/>
            <person name="McGinnis W."/>
            <person name="Shapiro H."/>
            <person name="Tjian R."/>
            <person name="Grigoriev I.V."/>
            <person name="Rokhsar D."/>
        </authorList>
    </citation>
    <scope>NUCLEOTIDE SEQUENCE [LARGE SCALE GENOMIC DNA]</scope>
    <source>
        <strain evidence="6">MX1 / ATCC 50154</strain>
    </source>
</reference>
<dbReference type="PANTHER" id="PTHR14027">
    <property type="entry name" value="RNA POLYMERASE-ASSOCIATED PROTEIN CTR9"/>
    <property type="match status" value="1"/>
</dbReference>
<dbReference type="SMART" id="SM00028">
    <property type="entry name" value="TPR"/>
    <property type="match status" value="9"/>
</dbReference>
<gene>
    <name evidence="5" type="ORF">MONBRDRAFT_34178</name>
</gene>
<dbReference type="InterPro" id="IPR011990">
    <property type="entry name" value="TPR-like_helical_dom_sf"/>
</dbReference>
<keyword evidence="2 3" id="KW-0802">TPR repeat</keyword>
<dbReference type="GO" id="GO:0006355">
    <property type="term" value="P:regulation of DNA-templated transcription"/>
    <property type="evidence" value="ECO:0007669"/>
    <property type="project" value="InterPro"/>
</dbReference>
<dbReference type="GO" id="GO:0016593">
    <property type="term" value="C:Cdc73/Paf1 complex"/>
    <property type="evidence" value="ECO:0000318"/>
    <property type="project" value="GO_Central"/>
</dbReference>
<feature type="region of interest" description="Disordered" evidence="4">
    <location>
        <begin position="874"/>
        <end position="987"/>
    </location>
</feature>
<dbReference type="Gene3D" id="1.25.40.10">
    <property type="entry name" value="Tetratricopeptide repeat domain"/>
    <property type="match status" value="5"/>
</dbReference>
<dbReference type="EMBL" id="CH991572">
    <property type="protein sequence ID" value="EDQ85651.1"/>
    <property type="molecule type" value="Genomic_DNA"/>
</dbReference>
<dbReference type="FunFam" id="1.25.40.10:FF:003125">
    <property type="entry name" value="Paf1 complex component"/>
    <property type="match status" value="1"/>
</dbReference>
<organism evidence="5 6">
    <name type="scientific">Monosiga brevicollis</name>
    <name type="common">Choanoflagellate</name>
    <dbReference type="NCBI Taxonomy" id="81824"/>
    <lineage>
        <taxon>Eukaryota</taxon>
        <taxon>Choanoflagellata</taxon>
        <taxon>Craspedida</taxon>
        <taxon>Salpingoecidae</taxon>
        <taxon>Monosiga</taxon>
    </lineage>
</organism>
<dbReference type="KEGG" id="mbr:MONBRDRAFT_34178"/>
<protein>
    <submittedName>
        <fullName evidence="5">Uncharacterized protein</fullName>
    </submittedName>
</protein>
<dbReference type="GO" id="GO:0000993">
    <property type="term" value="F:RNA polymerase II complex binding"/>
    <property type="evidence" value="ECO:0000318"/>
    <property type="project" value="GO_Central"/>
</dbReference>
<keyword evidence="1" id="KW-0677">Repeat</keyword>
<evidence type="ECO:0000256" key="1">
    <source>
        <dbReference type="ARBA" id="ARBA00022737"/>
    </source>
</evidence>
<dbReference type="InParanoid" id="A9VA17"/>
<feature type="repeat" description="TPR" evidence="3">
    <location>
        <begin position="665"/>
        <end position="698"/>
    </location>
</feature>
<evidence type="ECO:0000313" key="6">
    <source>
        <dbReference type="Proteomes" id="UP000001357"/>
    </source>
</evidence>
<sequence>MDTEEDYRRVIEVPCQDGATIDLDPDQLQDVGDVILLLTTEKPELGIWLEIIDHYRRQSKWDEFEQLCQVAIDSDIKIPEDREKRRQHRDNSGKLWALFSAFLMEQAKETSDPAKRNSLKNRARQLITKGKQVKANKANNLHEAYLKLMDAEDRTGRAEQKARDKDLKDARVLFDIVLTEDTRDSIARIGVARVDYMQGKYEDALQHFRAVLGDRPDCPVGIRVAIALCLAQLGRLDQATAAFARVLELEPHNVTALVATAVLEMNKAEDSSLAEGKKLLKEAYSLDNNNPNILNHLANLFFIKGAYDKVLSLSRHAQNCRPTAAQRAETMFHMARVYHIQENYDEAFKHYYKAVHEDPAFVLPHFGVAQLYIEKRKYDKAIEHMEIVYKHQPGNYESMKVLASLYAQQDSRTQRNKAKSLFQQITTLRPFDIEAWIELAMLHEAEEPAQAVELYERAIKDLEAVAASQVTPELKNNLGAVYFLVERYDKAEAAFRDAFIMTENMRQQADEATDGQALGVTIQYNLARTMEATNRINEAIIIYKQLLKEHPAYVDCYLRLGTIARERGDFLNAKQYYDDVLHFKEDGYSEMCLANICLANDGHKKPGMDRHAARQRYEKVLRADSHNIYAANGIACVLALDDEYSASKDILLQVREAVGTDRRAAQIWTNLAHLYVKQESFMEAIQLYKAVLSRFFHNRDTDILSYLMRAEYKAGLYHDAMKTSQKLVHLEPTEDRHWFNLAMCQLQVSKITIDATHNLRVAQVDRCERLLRMAEEQFIRLGKPEKRVRYNFRRAETGKQGCRDILQQLVGLRERTVRAEEEERLRQEEKRAKRLEAEELRRQQEEAQRQAQEEAEERLRIQIQQFEEEKRDLKNITEEHVKMPRAKRTKQDEQFIDDQGVSDSEEEGEEGARSDGNEGDEATPKPKKKKQQSARRRRAKVAARSAAAMERDEEEAAAAATESSNGRFKSSDIVLSDSDDDDDMVAANEALAQMRANRARTADHDPLQDEED</sequence>
<dbReference type="GeneID" id="5894785"/>
<dbReference type="STRING" id="81824.A9VA17"/>
<dbReference type="AlphaFoldDB" id="A9VA17"/>
<dbReference type="PANTHER" id="PTHR14027:SF2">
    <property type="entry name" value="RNA POLYMERASE-ASSOCIATED PROTEIN CTR9 HOMOLOG"/>
    <property type="match status" value="1"/>
</dbReference>
<dbReference type="Pfam" id="PF14559">
    <property type="entry name" value="TPR_19"/>
    <property type="match status" value="1"/>
</dbReference>
<evidence type="ECO:0000256" key="2">
    <source>
        <dbReference type="ARBA" id="ARBA00022803"/>
    </source>
</evidence>
<evidence type="ECO:0000256" key="3">
    <source>
        <dbReference type="PROSITE-ProRule" id="PRU00339"/>
    </source>
</evidence>
<accession>A9VA17</accession>
<feature type="compositionally biased region" description="Basic residues" evidence="4">
    <location>
        <begin position="925"/>
        <end position="941"/>
    </location>
</feature>
<dbReference type="Pfam" id="PF13181">
    <property type="entry name" value="TPR_8"/>
    <property type="match status" value="2"/>
</dbReference>
<feature type="repeat" description="TPR" evidence="3">
    <location>
        <begin position="328"/>
        <end position="361"/>
    </location>
</feature>
<feature type="repeat" description="TPR" evidence="3">
    <location>
        <begin position="472"/>
        <end position="505"/>
    </location>
</feature>
<dbReference type="SUPFAM" id="SSF48452">
    <property type="entry name" value="TPR-like"/>
    <property type="match status" value="3"/>
</dbReference>
<dbReference type="OMA" id="EHWLTIA"/>
<feature type="repeat" description="TPR" evidence="3">
    <location>
        <begin position="220"/>
        <end position="253"/>
    </location>
</feature>